<dbReference type="Gene3D" id="3.40.50.1820">
    <property type="entry name" value="alpha/beta hydrolase"/>
    <property type="match status" value="1"/>
</dbReference>
<proteinExistence type="inferred from homology"/>
<keyword evidence="7" id="KW-1185">Reference proteome</keyword>
<evidence type="ECO:0000313" key="8">
    <source>
        <dbReference type="Proteomes" id="UP000078116"/>
    </source>
</evidence>
<dbReference type="PANTHER" id="PTHR11559">
    <property type="entry name" value="CARBOXYLESTERASE"/>
    <property type="match status" value="1"/>
</dbReference>
<gene>
    <name evidence="6" type="ORF">A6V36_06940</name>
    <name evidence="5" type="ORF">A6V37_07315</name>
</gene>
<name>A0A1A9N0U7_9BURK</name>
<feature type="domain" description="Carboxylesterase type B" evidence="4">
    <location>
        <begin position="6"/>
        <end position="463"/>
    </location>
</feature>
<reference evidence="7 8" key="1">
    <citation type="submission" date="2016-04" db="EMBL/GenBank/DDBJ databases">
        <title>Reclassification of Paraburkholderia panaciterrae (Farh et al. 2015) Dobritsa &amp; Samadpour 2016 as a later homotypic synonym of Paraburkholderia ginsengiterrae (Farh et al. 2015) Dobritsa &amp; Samadpour 2016.</title>
        <authorList>
            <person name="Dobritsa A.P."/>
            <person name="Kutumbaka K."/>
            <person name="Samadpour M."/>
        </authorList>
    </citation>
    <scope>NUCLEOTIDE SEQUENCE [LARGE SCALE GENOMIC DNA]</scope>
    <source>
        <strain evidence="5 8">DCY85</strain>
        <strain evidence="6 7">DCY85-1</strain>
    </source>
</reference>
<dbReference type="RefSeq" id="WP_064269752.1">
    <property type="nucleotide sequence ID" value="NZ_LXJZ01000187.1"/>
</dbReference>
<evidence type="ECO:0000256" key="3">
    <source>
        <dbReference type="RuleBase" id="RU361235"/>
    </source>
</evidence>
<evidence type="ECO:0000313" key="7">
    <source>
        <dbReference type="Proteomes" id="UP000077961"/>
    </source>
</evidence>
<dbReference type="STRING" id="1462993.A6V36_06940"/>
<dbReference type="InterPro" id="IPR029058">
    <property type="entry name" value="AB_hydrolase_fold"/>
</dbReference>
<keyword evidence="2 3" id="KW-0378">Hydrolase</keyword>
<comment type="caution">
    <text evidence="5">The sequence shown here is derived from an EMBL/GenBank/DDBJ whole genome shotgun (WGS) entry which is preliminary data.</text>
</comment>
<dbReference type="AlphaFoldDB" id="A0A1A9N0U7"/>
<dbReference type="Proteomes" id="UP000078116">
    <property type="component" value="Unassembled WGS sequence"/>
</dbReference>
<evidence type="ECO:0000313" key="5">
    <source>
        <dbReference type="EMBL" id="OAJ54443.1"/>
    </source>
</evidence>
<evidence type="ECO:0000256" key="2">
    <source>
        <dbReference type="ARBA" id="ARBA00022801"/>
    </source>
</evidence>
<dbReference type="EMBL" id="LXKA01000349">
    <property type="protein sequence ID" value="OAJ54443.1"/>
    <property type="molecule type" value="Genomic_DNA"/>
</dbReference>
<sequence length="483" mass="52058">MTKTTITQCAQGVLEGLLDNGVHTFLNIPYAAAAGRFLPALPPAAWSGTRDCTQPGPVFPQLPSRLDFVMGPTAHGVDMSEDAFRLNVFTPSLSGKLPVIFWIHGGGFLTGGGLLKCYSGDQLARSGRAIVVTMNYRLGLLGNLYMKGVSPGNLAVRDLEMALQWVKSNIAAFGGDPESIVLAGQSAGAWFTQLLAAMKSTSPLVKGGIMLSYPGLPPLSPDAAQTLAEQFCAMAGVDSSGEALRTMPVERVLELQTAMLRAQSVFAEVPVLFRTVFDADVPANPAAQAAERFAGKPLMIGWTREEMGSFFASNPAMLDVTEEQTLKKYGEEFGEQGKQNYRRALKRRVNSRPYHALVDLGSDKLIKLPSIRFAAGMESAGSNVFAYQFDFQSPQADVGACHCFELPFLLGNFENWANAPMLNGIDLAAARSLSACMQEYVLNFVETGDPNGADLPAWPVYDRLHGRKTMHFGELIESVTSGV</sequence>
<accession>A0A1A9N0U7</accession>
<organism evidence="5 8">
    <name type="scientific">Paraburkholderia ginsengiterrae</name>
    <dbReference type="NCBI Taxonomy" id="1462993"/>
    <lineage>
        <taxon>Bacteria</taxon>
        <taxon>Pseudomonadati</taxon>
        <taxon>Pseudomonadota</taxon>
        <taxon>Betaproteobacteria</taxon>
        <taxon>Burkholderiales</taxon>
        <taxon>Burkholderiaceae</taxon>
        <taxon>Paraburkholderia</taxon>
    </lineage>
</organism>
<evidence type="ECO:0000256" key="1">
    <source>
        <dbReference type="ARBA" id="ARBA00005964"/>
    </source>
</evidence>
<dbReference type="OrthoDB" id="9775851at2"/>
<evidence type="ECO:0000313" key="6">
    <source>
        <dbReference type="EMBL" id="OAJ56252.1"/>
    </source>
</evidence>
<dbReference type="EC" id="3.1.1.-" evidence="3"/>
<dbReference type="InterPro" id="IPR019826">
    <property type="entry name" value="Carboxylesterase_B_AS"/>
</dbReference>
<dbReference type="InterPro" id="IPR002018">
    <property type="entry name" value="CarbesteraseB"/>
</dbReference>
<evidence type="ECO:0000259" key="4">
    <source>
        <dbReference type="Pfam" id="PF00135"/>
    </source>
</evidence>
<dbReference type="InterPro" id="IPR050309">
    <property type="entry name" value="Type-B_Carboxylest/Lipase"/>
</dbReference>
<dbReference type="Pfam" id="PF00135">
    <property type="entry name" value="COesterase"/>
    <property type="match status" value="1"/>
</dbReference>
<dbReference type="Proteomes" id="UP000077961">
    <property type="component" value="Unassembled WGS sequence"/>
</dbReference>
<dbReference type="PROSITE" id="PS00122">
    <property type="entry name" value="CARBOXYLESTERASE_B_1"/>
    <property type="match status" value="1"/>
</dbReference>
<comment type="similarity">
    <text evidence="1 3">Belongs to the type-B carboxylesterase/lipase family.</text>
</comment>
<dbReference type="GO" id="GO:0016787">
    <property type="term" value="F:hydrolase activity"/>
    <property type="evidence" value="ECO:0007669"/>
    <property type="project" value="UniProtKB-KW"/>
</dbReference>
<dbReference type="EMBL" id="LXJZ01000187">
    <property type="protein sequence ID" value="OAJ56252.1"/>
    <property type="molecule type" value="Genomic_DNA"/>
</dbReference>
<dbReference type="SUPFAM" id="SSF53474">
    <property type="entry name" value="alpha/beta-Hydrolases"/>
    <property type="match status" value="1"/>
</dbReference>
<protein>
    <recommendedName>
        <fullName evidence="3">Carboxylic ester hydrolase</fullName>
        <ecNumber evidence="3">3.1.1.-</ecNumber>
    </recommendedName>
</protein>